<reference evidence="1 2" key="1">
    <citation type="submission" date="2020-02" db="EMBL/GenBank/DDBJ databases">
        <authorList>
            <person name="Ferguson B K."/>
        </authorList>
    </citation>
    <scope>NUCLEOTIDE SEQUENCE [LARGE SCALE GENOMIC DNA]</scope>
</reference>
<gene>
    <name evidence="1" type="ORF">TBRA_LOCUS16872</name>
</gene>
<organism evidence="1 2">
    <name type="scientific">Trichogramma brassicae</name>
    <dbReference type="NCBI Taxonomy" id="86971"/>
    <lineage>
        <taxon>Eukaryota</taxon>
        <taxon>Metazoa</taxon>
        <taxon>Ecdysozoa</taxon>
        <taxon>Arthropoda</taxon>
        <taxon>Hexapoda</taxon>
        <taxon>Insecta</taxon>
        <taxon>Pterygota</taxon>
        <taxon>Neoptera</taxon>
        <taxon>Endopterygota</taxon>
        <taxon>Hymenoptera</taxon>
        <taxon>Apocrita</taxon>
        <taxon>Proctotrupomorpha</taxon>
        <taxon>Chalcidoidea</taxon>
        <taxon>Trichogrammatidae</taxon>
        <taxon>Trichogramma</taxon>
    </lineage>
</organism>
<dbReference type="EMBL" id="CADCXV010001560">
    <property type="protein sequence ID" value="CAB0045345.1"/>
    <property type="molecule type" value="Genomic_DNA"/>
</dbReference>
<name>A0A6H5J5G0_9HYME</name>
<accession>A0A6H5J5G0</accession>
<protein>
    <submittedName>
        <fullName evidence="1">Uncharacterized protein</fullName>
    </submittedName>
</protein>
<sequence>MRSVREKIWTKTEFALSPEDNTRRSRRLGMLLRAIKEARGICNRSSENTNDTCARGHVFSARRFVSRDDARLSARVYVILPTPLHIAYGKFEIFFWVPSGLDPRKWFLGVLGLPNHLSYRWSSRERATVTNDTLSVRIARGGERKRREEGENGRGEHLPLSISLLSLVYSVRSILPIPTFTASSRASTRVSMEMQSLVPLYLPKPIISREREWTLGAIREADCCCCFSII</sequence>
<dbReference type="AlphaFoldDB" id="A0A6H5J5G0"/>
<dbReference type="Proteomes" id="UP000479190">
    <property type="component" value="Unassembled WGS sequence"/>
</dbReference>
<proteinExistence type="predicted"/>
<evidence type="ECO:0000313" key="1">
    <source>
        <dbReference type="EMBL" id="CAB0045345.1"/>
    </source>
</evidence>
<keyword evidence="2" id="KW-1185">Reference proteome</keyword>
<evidence type="ECO:0000313" key="2">
    <source>
        <dbReference type="Proteomes" id="UP000479190"/>
    </source>
</evidence>